<protein>
    <submittedName>
        <fullName evidence="2">Uncharacterized protein</fullName>
    </submittedName>
</protein>
<name>A0A830EEE5_9EURY</name>
<comment type="caution">
    <text evidence="2">The sequence shown here is derived from an EMBL/GenBank/DDBJ whole genome shotgun (WGS) entry which is preliminary data.</text>
</comment>
<sequence>MSDDETLADIDLTLLDIQQDLVRIVVLVSSVLVLQGLTFLILAWITNGFVVSILIGGVGAIVLIVGLGVWIGNFRAYGTVALKIDEAKGNHPAVKDSDETESS</sequence>
<keyword evidence="3" id="KW-1185">Reference proteome</keyword>
<dbReference type="RefSeq" id="WP_188786504.1">
    <property type="nucleotide sequence ID" value="NZ_BMOC01000005.1"/>
</dbReference>
<dbReference type="EMBL" id="BMOC01000005">
    <property type="protein sequence ID" value="GGJ03941.1"/>
    <property type="molecule type" value="Genomic_DNA"/>
</dbReference>
<evidence type="ECO:0000313" key="2">
    <source>
        <dbReference type="EMBL" id="GGJ03941.1"/>
    </source>
</evidence>
<dbReference type="AlphaFoldDB" id="A0A830EEE5"/>
<reference evidence="2" key="1">
    <citation type="journal article" date="2014" name="Int. J. Syst. Evol. Microbiol.">
        <title>Complete genome sequence of Corynebacterium casei LMG S-19264T (=DSM 44701T), isolated from a smear-ripened cheese.</title>
        <authorList>
            <consortium name="US DOE Joint Genome Institute (JGI-PGF)"/>
            <person name="Walter F."/>
            <person name="Albersmeier A."/>
            <person name="Kalinowski J."/>
            <person name="Ruckert C."/>
        </authorList>
    </citation>
    <scope>NUCLEOTIDE SEQUENCE</scope>
    <source>
        <strain evidence="2">JCM 14359</strain>
    </source>
</reference>
<proteinExistence type="predicted"/>
<feature type="transmembrane region" description="Helical" evidence="1">
    <location>
        <begin position="51"/>
        <end position="71"/>
    </location>
</feature>
<evidence type="ECO:0000256" key="1">
    <source>
        <dbReference type="SAM" id="Phobius"/>
    </source>
</evidence>
<organism evidence="2 3">
    <name type="scientific">Halobellus salinus</name>
    <dbReference type="NCBI Taxonomy" id="931585"/>
    <lineage>
        <taxon>Archaea</taxon>
        <taxon>Methanobacteriati</taxon>
        <taxon>Methanobacteriota</taxon>
        <taxon>Stenosarchaea group</taxon>
        <taxon>Halobacteria</taxon>
        <taxon>Halobacteriales</taxon>
        <taxon>Haloferacaceae</taxon>
        <taxon>Halobellus</taxon>
    </lineage>
</organism>
<reference evidence="2" key="2">
    <citation type="submission" date="2020-09" db="EMBL/GenBank/DDBJ databases">
        <authorList>
            <person name="Sun Q."/>
            <person name="Ohkuma M."/>
        </authorList>
    </citation>
    <scope>NUCLEOTIDE SEQUENCE</scope>
    <source>
        <strain evidence="2">JCM 14359</strain>
    </source>
</reference>
<evidence type="ECO:0000313" key="3">
    <source>
        <dbReference type="Proteomes" id="UP000653099"/>
    </source>
</evidence>
<keyword evidence="1" id="KW-0472">Membrane</keyword>
<keyword evidence="1" id="KW-0812">Transmembrane</keyword>
<feature type="transmembrane region" description="Helical" evidence="1">
    <location>
        <begin position="21"/>
        <end position="45"/>
    </location>
</feature>
<gene>
    <name evidence="2" type="ORF">GCM10008995_12220</name>
</gene>
<dbReference type="Proteomes" id="UP000653099">
    <property type="component" value="Unassembled WGS sequence"/>
</dbReference>
<keyword evidence="1" id="KW-1133">Transmembrane helix</keyword>
<dbReference type="OrthoDB" id="386150at2157"/>
<accession>A0A830EEE5</accession>